<dbReference type="RefSeq" id="WP_381528036.1">
    <property type="nucleotide sequence ID" value="NZ_JBHULN010000027.1"/>
</dbReference>
<protein>
    <submittedName>
        <fullName evidence="1">Uncharacterized protein</fullName>
    </submittedName>
</protein>
<keyword evidence="2" id="KW-1185">Reference proteome</keyword>
<evidence type="ECO:0000313" key="1">
    <source>
        <dbReference type="EMBL" id="MFD2574387.1"/>
    </source>
</evidence>
<proteinExistence type="predicted"/>
<organism evidence="1 2">
    <name type="scientific">Spirosoma soli</name>
    <dbReference type="NCBI Taxonomy" id="1770529"/>
    <lineage>
        <taxon>Bacteria</taxon>
        <taxon>Pseudomonadati</taxon>
        <taxon>Bacteroidota</taxon>
        <taxon>Cytophagia</taxon>
        <taxon>Cytophagales</taxon>
        <taxon>Cytophagaceae</taxon>
        <taxon>Spirosoma</taxon>
    </lineage>
</organism>
<reference evidence="2" key="1">
    <citation type="journal article" date="2019" name="Int. J. Syst. Evol. Microbiol.">
        <title>The Global Catalogue of Microorganisms (GCM) 10K type strain sequencing project: providing services to taxonomists for standard genome sequencing and annotation.</title>
        <authorList>
            <consortium name="The Broad Institute Genomics Platform"/>
            <consortium name="The Broad Institute Genome Sequencing Center for Infectious Disease"/>
            <person name="Wu L."/>
            <person name="Ma J."/>
        </authorList>
    </citation>
    <scope>NUCLEOTIDE SEQUENCE [LARGE SCALE GENOMIC DNA]</scope>
    <source>
        <strain evidence="2">KCTC 42805</strain>
    </source>
</reference>
<dbReference type="EMBL" id="JBHULN010000027">
    <property type="protein sequence ID" value="MFD2574387.1"/>
    <property type="molecule type" value="Genomic_DNA"/>
</dbReference>
<name>A0ABW5MFQ9_9BACT</name>
<comment type="caution">
    <text evidence="1">The sequence shown here is derived from an EMBL/GenBank/DDBJ whole genome shotgun (WGS) entry which is preliminary data.</text>
</comment>
<accession>A0ABW5MFQ9</accession>
<dbReference type="Proteomes" id="UP001597469">
    <property type="component" value="Unassembled WGS sequence"/>
</dbReference>
<gene>
    <name evidence="1" type="ORF">ACFSUS_27380</name>
</gene>
<evidence type="ECO:0000313" key="2">
    <source>
        <dbReference type="Proteomes" id="UP001597469"/>
    </source>
</evidence>
<sequence>MAYLLPESGIYIDQIQYSNLTDFTLITYDETGVNFSDQLLVASTTWVPYRSGYYAGKG</sequence>